<comment type="similarity">
    <text evidence="1">Belongs to the GSP E family.</text>
</comment>
<dbReference type="AlphaFoldDB" id="M2XWU5"/>
<comment type="caution">
    <text evidence="3">The sequence shown here is derived from an EMBL/GenBank/DDBJ whole genome shotgun (WGS) entry which is preliminary data.</text>
</comment>
<accession>M2XWU5</accession>
<reference evidence="3 4" key="1">
    <citation type="journal article" date="2014" name="Genome Announc.">
        <title>Draft Genome Sequence of Kocuria palustris PEL.</title>
        <authorList>
            <person name="Sharma G."/>
            <person name="Khatri I."/>
            <person name="Subramanian S."/>
        </authorList>
    </citation>
    <scope>NUCLEOTIDE SEQUENCE [LARGE SCALE GENOMIC DNA]</scope>
    <source>
        <strain evidence="3 4">PEL</strain>
    </source>
</reference>
<dbReference type="InterPro" id="IPR027417">
    <property type="entry name" value="P-loop_NTPase"/>
</dbReference>
<dbReference type="Proteomes" id="UP000009877">
    <property type="component" value="Unassembled WGS sequence"/>
</dbReference>
<dbReference type="STRING" id="71999.KPaMU14_10485"/>
<feature type="domain" description="Bacterial type II secretion system protein E" evidence="2">
    <location>
        <begin position="75"/>
        <end position="343"/>
    </location>
</feature>
<dbReference type="PANTHER" id="PTHR30486">
    <property type="entry name" value="TWITCHING MOTILITY PROTEIN PILT"/>
    <property type="match status" value="1"/>
</dbReference>
<dbReference type="NCBIfam" id="TIGR03819">
    <property type="entry name" value="heli_sec_ATPase"/>
    <property type="match status" value="1"/>
</dbReference>
<organism evidence="3 4">
    <name type="scientific">Kocuria palustris PEL</name>
    <dbReference type="NCBI Taxonomy" id="1236550"/>
    <lineage>
        <taxon>Bacteria</taxon>
        <taxon>Bacillati</taxon>
        <taxon>Actinomycetota</taxon>
        <taxon>Actinomycetes</taxon>
        <taxon>Micrococcales</taxon>
        <taxon>Micrococcaceae</taxon>
        <taxon>Kocuria</taxon>
    </lineage>
</organism>
<dbReference type="InterPro" id="IPR001482">
    <property type="entry name" value="T2SS/T4SS_dom"/>
</dbReference>
<dbReference type="SUPFAM" id="SSF52540">
    <property type="entry name" value="P-loop containing nucleoside triphosphate hydrolases"/>
    <property type="match status" value="1"/>
</dbReference>
<evidence type="ECO:0000259" key="2">
    <source>
        <dbReference type="Pfam" id="PF00437"/>
    </source>
</evidence>
<evidence type="ECO:0000313" key="4">
    <source>
        <dbReference type="Proteomes" id="UP000009877"/>
    </source>
</evidence>
<evidence type="ECO:0000256" key="1">
    <source>
        <dbReference type="ARBA" id="ARBA00006611"/>
    </source>
</evidence>
<dbReference type="Gene3D" id="3.40.50.300">
    <property type="entry name" value="P-loop containing nucleotide triphosphate hydrolases"/>
    <property type="match status" value="1"/>
</dbReference>
<dbReference type="EMBL" id="ANHZ02000004">
    <property type="protein sequence ID" value="EME37288.1"/>
    <property type="molecule type" value="Genomic_DNA"/>
</dbReference>
<protein>
    <submittedName>
        <fullName evidence="3">Flp pilus assembly protein, ATPase CpaF</fullName>
    </submittedName>
</protein>
<dbReference type="Pfam" id="PF00437">
    <property type="entry name" value="T2SSE"/>
    <property type="match status" value="1"/>
</dbReference>
<proteinExistence type="inferred from homology"/>
<dbReference type="InterPro" id="IPR050921">
    <property type="entry name" value="T4SS_GSP_E_ATPase"/>
</dbReference>
<dbReference type="PANTHER" id="PTHR30486:SF6">
    <property type="entry name" value="TYPE IV PILUS RETRACTATION ATPASE PILT"/>
    <property type="match status" value="1"/>
</dbReference>
<dbReference type="RefSeq" id="WP_006213787.1">
    <property type="nucleotide sequence ID" value="NZ_ANHZ02000004.1"/>
</dbReference>
<gene>
    <name evidence="3" type="ORF">C884_01796</name>
</gene>
<name>M2XWU5_9MICC</name>
<keyword evidence="4" id="KW-1185">Reference proteome</keyword>
<dbReference type="CDD" id="cd01130">
    <property type="entry name" value="VirB11-like_ATPase"/>
    <property type="match status" value="1"/>
</dbReference>
<dbReference type="GO" id="GO:0016887">
    <property type="term" value="F:ATP hydrolysis activity"/>
    <property type="evidence" value="ECO:0007669"/>
    <property type="project" value="InterPro"/>
</dbReference>
<evidence type="ECO:0000313" key="3">
    <source>
        <dbReference type="EMBL" id="EME37288.1"/>
    </source>
</evidence>
<dbReference type="Gene3D" id="3.30.450.380">
    <property type="match status" value="1"/>
</dbReference>
<sequence length="402" mass="42012">MSAQTTTPSSLRGTSGADLDPQLLHEVREALLSDGGSVDDERIARAVRESGHALSAAGTLHAVRRIRAELTGLGALQAMLPAEGLTDVWINGHREVWWEAGAGPVRVESPFRSEEEVRALAARLIASAGRRLDDAHPCADVQTDDGIRVHAVLPPISTGGTLLSVRFRHRAVLSVNDLVASGTLRPEILELLLAATAGGANLLVTGSTGSGKTTVLNALLSACPVGERIVLIEDAAELRPEHPHVIGMQSRHANVEGAGAVDLVELVRQSLRMRPDRIVIGECRGAEVRELLTALNTGHSGAGTVHANSADAVPARLAALGALGGMSPEAVALQAGSALDLVIHLDREGGRRILRTVSLLQEHQGALRMVPAFEQTPQGPSFGPGWSEFAALAARSPGQAGS</sequence>
<dbReference type="InterPro" id="IPR022399">
    <property type="entry name" value="TadA-like_ATPase"/>
</dbReference>